<accession>A0A8S1HHY0</accession>
<dbReference type="AlphaFoldDB" id="A0A8S1HHY0"/>
<dbReference type="OrthoDB" id="6581954at2759"/>
<comment type="caution">
    <text evidence="8">The sequence shown here is derived from an EMBL/GenBank/DDBJ whole genome shotgun (WGS) entry which is preliminary data.</text>
</comment>
<reference evidence="8" key="1">
    <citation type="submission" date="2020-10" db="EMBL/GenBank/DDBJ databases">
        <authorList>
            <person name="Kikuchi T."/>
        </authorList>
    </citation>
    <scope>NUCLEOTIDE SEQUENCE</scope>
    <source>
        <strain evidence="8">NKZ352</strain>
    </source>
</reference>
<dbReference type="SUPFAM" id="SSF161070">
    <property type="entry name" value="SNF-like"/>
    <property type="match status" value="1"/>
</dbReference>
<comment type="subcellular location">
    <subcellularLocation>
        <location evidence="1">Membrane</location>
        <topology evidence="1">Multi-pass membrane protein</topology>
    </subcellularLocation>
</comment>
<dbReference type="InterPro" id="IPR000175">
    <property type="entry name" value="Na/ntran_symport"/>
</dbReference>
<evidence type="ECO:0000256" key="4">
    <source>
        <dbReference type="ARBA" id="ARBA00022847"/>
    </source>
</evidence>
<dbReference type="Pfam" id="PF00209">
    <property type="entry name" value="SNF"/>
    <property type="match status" value="1"/>
</dbReference>
<keyword evidence="3 7" id="KW-0812">Transmembrane</keyword>
<evidence type="ECO:0000313" key="8">
    <source>
        <dbReference type="EMBL" id="CAD6196270.1"/>
    </source>
</evidence>
<gene>
    <name evidence="8" type="ORF">CAUJ_LOCUS12185</name>
</gene>
<dbReference type="GO" id="GO:0089718">
    <property type="term" value="P:amino acid import across plasma membrane"/>
    <property type="evidence" value="ECO:0007669"/>
    <property type="project" value="TreeGrafter"/>
</dbReference>
<keyword evidence="9" id="KW-1185">Reference proteome</keyword>
<dbReference type="PANTHER" id="PTHR11616">
    <property type="entry name" value="SODIUM/CHLORIDE DEPENDENT TRANSPORTER"/>
    <property type="match status" value="1"/>
</dbReference>
<name>A0A8S1HHY0_9PELO</name>
<sequence length="254" mass="28585">MWNVLAYISYLPHQKLVTAVTLISCSCVLVNVLNLLTFSVLSTCEDALGERWSRCFPRFFLAFLISVFGFGLSLYFATQGGRHAYELVTGSVKYITIFVILAFELLAIAWFYCAHKLGKDLHTMLRYSCCWCFGHFLLYFTYLLPVVPAGIAFFNAREYSFEAFSPPIHAWRWSEYVGAAVALVPLAPIILYFLFYVLASCCCSSGEQKGMKTAFATRLNPTVTTEKSLPPRYSNNAPGYLLLPQAPLAEPEYA</sequence>
<dbReference type="GO" id="GO:0005886">
    <property type="term" value="C:plasma membrane"/>
    <property type="evidence" value="ECO:0007669"/>
    <property type="project" value="TreeGrafter"/>
</dbReference>
<feature type="transmembrane region" description="Helical" evidence="7">
    <location>
        <begin position="59"/>
        <end position="78"/>
    </location>
</feature>
<dbReference type="EMBL" id="CAJGYM010000070">
    <property type="protein sequence ID" value="CAD6196270.1"/>
    <property type="molecule type" value="Genomic_DNA"/>
</dbReference>
<feature type="transmembrane region" description="Helical" evidence="7">
    <location>
        <begin position="94"/>
        <end position="115"/>
    </location>
</feature>
<evidence type="ECO:0000256" key="3">
    <source>
        <dbReference type="ARBA" id="ARBA00022692"/>
    </source>
</evidence>
<keyword evidence="2" id="KW-0813">Transport</keyword>
<evidence type="ECO:0000256" key="2">
    <source>
        <dbReference type="ARBA" id="ARBA00022448"/>
    </source>
</evidence>
<keyword evidence="4" id="KW-0769">Symport</keyword>
<evidence type="ECO:0000256" key="6">
    <source>
        <dbReference type="ARBA" id="ARBA00023136"/>
    </source>
</evidence>
<keyword evidence="6 7" id="KW-0472">Membrane</keyword>
<organism evidence="8 9">
    <name type="scientific">Caenorhabditis auriculariae</name>
    <dbReference type="NCBI Taxonomy" id="2777116"/>
    <lineage>
        <taxon>Eukaryota</taxon>
        <taxon>Metazoa</taxon>
        <taxon>Ecdysozoa</taxon>
        <taxon>Nematoda</taxon>
        <taxon>Chromadorea</taxon>
        <taxon>Rhabditida</taxon>
        <taxon>Rhabditina</taxon>
        <taxon>Rhabditomorpha</taxon>
        <taxon>Rhabditoidea</taxon>
        <taxon>Rhabditidae</taxon>
        <taxon>Peloderinae</taxon>
        <taxon>Caenorhabditis</taxon>
    </lineage>
</organism>
<proteinExistence type="predicted"/>
<feature type="transmembrane region" description="Helical" evidence="7">
    <location>
        <begin position="176"/>
        <end position="199"/>
    </location>
</feature>
<keyword evidence="5 7" id="KW-1133">Transmembrane helix</keyword>
<dbReference type="InterPro" id="IPR037272">
    <property type="entry name" value="SNS_sf"/>
</dbReference>
<dbReference type="Proteomes" id="UP000835052">
    <property type="component" value="Unassembled WGS sequence"/>
</dbReference>
<protein>
    <submittedName>
        <fullName evidence="8">Uncharacterized protein</fullName>
    </submittedName>
</protein>
<feature type="transmembrane region" description="Helical" evidence="7">
    <location>
        <begin position="16"/>
        <end position="38"/>
    </location>
</feature>
<dbReference type="PROSITE" id="PS50267">
    <property type="entry name" value="NA_NEUROTRAN_SYMP_3"/>
    <property type="match status" value="1"/>
</dbReference>
<dbReference type="GO" id="GO:0005283">
    <property type="term" value="F:amino acid:sodium symporter activity"/>
    <property type="evidence" value="ECO:0007669"/>
    <property type="project" value="TreeGrafter"/>
</dbReference>
<dbReference type="PANTHER" id="PTHR11616:SF295">
    <property type="entry name" value="SODIUM: NEUROTRANSMITTER SYMPORTER FAMILY"/>
    <property type="match status" value="1"/>
</dbReference>
<evidence type="ECO:0000256" key="5">
    <source>
        <dbReference type="ARBA" id="ARBA00022989"/>
    </source>
</evidence>
<feature type="transmembrane region" description="Helical" evidence="7">
    <location>
        <begin position="136"/>
        <end position="156"/>
    </location>
</feature>
<evidence type="ECO:0000256" key="7">
    <source>
        <dbReference type="SAM" id="Phobius"/>
    </source>
</evidence>
<evidence type="ECO:0000313" key="9">
    <source>
        <dbReference type="Proteomes" id="UP000835052"/>
    </source>
</evidence>
<evidence type="ECO:0000256" key="1">
    <source>
        <dbReference type="ARBA" id="ARBA00004141"/>
    </source>
</evidence>
<dbReference type="GO" id="GO:0015179">
    <property type="term" value="F:L-amino acid transmembrane transporter activity"/>
    <property type="evidence" value="ECO:0007669"/>
    <property type="project" value="TreeGrafter"/>
</dbReference>